<proteinExistence type="inferred from homology"/>
<dbReference type="PANTHER" id="PTHR42748">
    <property type="entry name" value="NITROGEN METABOLITE REPRESSION PROTEIN NMRA FAMILY MEMBER"/>
    <property type="match status" value="1"/>
</dbReference>
<dbReference type="Gene3D" id="3.40.50.720">
    <property type="entry name" value="NAD(P)-binding Rossmann-like Domain"/>
    <property type="match status" value="1"/>
</dbReference>
<dbReference type="SUPFAM" id="SSF51735">
    <property type="entry name" value="NAD(P)-binding Rossmann-fold domains"/>
    <property type="match status" value="1"/>
</dbReference>
<accession>A0A495VW29</accession>
<dbReference type="InterPro" id="IPR008030">
    <property type="entry name" value="NmrA-like"/>
</dbReference>
<evidence type="ECO:0000313" key="4">
    <source>
        <dbReference type="EMBL" id="RKT52713.1"/>
    </source>
</evidence>
<dbReference type="PANTHER" id="PTHR42748:SF7">
    <property type="entry name" value="NMRA LIKE REDOX SENSOR 1-RELATED"/>
    <property type="match status" value="1"/>
</dbReference>
<sequence>MELTLVTGATGAQGGAVARLLLDRGHAVRALTRDPRSPAAQRLQAAGAEVVAGDFDHPATLKAALHDVRSVFAVTTPFGSDPDTEARQGIALVDAAHEVDHIVFTSACNADRHTGIPHFDSKRRVEEHLIGGDVRWTVLGPAAFIDDKFGEWTLSGLRRGVLALPMPSDRALHLVAVADIAAVAVLALEQPDRFGGTRLDLAGEALTPARMADALTAAIGRPIHHHQPPLEVVERHSADLAAMFRYFTEVGTQVDVAALHASLPEITWHTYADVARTVPWSGLL</sequence>
<evidence type="ECO:0000313" key="5">
    <source>
        <dbReference type="Proteomes" id="UP000282084"/>
    </source>
</evidence>
<dbReference type="Proteomes" id="UP000282084">
    <property type="component" value="Unassembled WGS sequence"/>
</dbReference>
<dbReference type="InterPro" id="IPR051164">
    <property type="entry name" value="NmrA-like_oxidored"/>
</dbReference>
<evidence type="ECO:0000259" key="3">
    <source>
        <dbReference type="Pfam" id="PF05368"/>
    </source>
</evidence>
<keyword evidence="5" id="KW-1185">Reference proteome</keyword>
<protein>
    <submittedName>
        <fullName evidence="4">Uncharacterized protein YbjT (DUF2867 family)</fullName>
    </submittedName>
</protein>
<name>A0A495VW29_9PSEU</name>
<dbReference type="AlphaFoldDB" id="A0A495VW29"/>
<dbReference type="InterPro" id="IPR036291">
    <property type="entry name" value="NAD(P)-bd_dom_sf"/>
</dbReference>
<dbReference type="RefSeq" id="WP_121002469.1">
    <property type="nucleotide sequence ID" value="NZ_RBXO01000001.1"/>
</dbReference>
<dbReference type="CDD" id="cd05251">
    <property type="entry name" value="NmrA_like_SDR_a"/>
    <property type="match status" value="1"/>
</dbReference>
<evidence type="ECO:0000256" key="2">
    <source>
        <dbReference type="ARBA" id="ARBA00022857"/>
    </source>
</evidence>
<reference evidence="4 5" key="1">
    <citation type="submission" date="2018-10" db="EMBL/GenBank/DDBJ databases">
        <title>Sequencing the genomes of 1000 actinobacteria strains.</title>
        <authorList>
            <person name="Klenk H.-P."/>
        </authorList>
    </citation>
    <scope>NUCLEOTIDE SEQUENCE [LARGE SCALE GENOMIC DNA]</scope>
    <source>
        <strain evidence="4 5">DSM 43800</strain>
    </source>
</reference>
<dbReference type="Pfam" id="PF05368">
    <property type="entry name" value="NmrA"/>
    <property type="match status" value="1"/>
</dbReference>
<feature type="domain" description="NmrA-like" evidence="3">
    <location>
        <begin position="5"/>
        <end position="258"/>
    </location>
</feature>
<dbReference type="OrthoDB" id="319724at2"/>
<comment type="similarity">
    <text evidence="1">Belongs to the NmrA-type oxidoreductase family.</text>
</comment>
<evidence type="ECO:0000256" key="1">
    <source>
        <dbReference type="ARBA" id="ARBA00006328"/>
    </source>
</evidence>
<gene>
    <name evidence="4" type="ORF">C8E97_1236</name>
</gene>
<dbReference type="EMBL" id="RBXO01000001">
    <property type="protein sequence ID" value="RKT52713.1"/>
    <property type="molecule type" value="Genomic_DNA"/>
</dbReference>
<comment type="caution">
    <text evidence="4">The sequence shown here is derived from an EMBL/GenBank/DDBJ whole genome shotgun (WGS) entry which is preliminary data.</text>
</comment>
<dbReference type="Gene3D" id="3.90.25.10">
    <property type="entry name" value="UDP-galactose 4-epimerase, domain 1"/>
    <property type="match status" value="1"/>
</dbReference>
<keyword evidence="2" id="KW-0521">NADP</keyword>
<organism evidence="4 5">
    <name type="scientific">Saccharothrix australiensis</name>
    <dbReference type="NCBI Taxonomy" id="2072"/>
    <lineage>
        <taxon>Bacteria</taxon>
        <taxon>Bacillati</taxon>
        <taxon>Actinomycetota</taxon>
        <taxon>Actinomycetes</taxon>
        <taxon>Pseudonocardiales</taxon>
        <taxon>Pseudonocardiaceae</taxon>
        <taxon>Saccharothrix</taxon>
    </lineage>
</organism>